<dbReference type="EMBL" id="FOTK01000047">
    <property type="protein sequence ID" value="SFM69697.1"/>
    <property type="molecule type" value="Genomic_DNA"/>
</dbReference>
<keyword evidence="3" id="KW-1185">Reference proteome</keyword>
<proteinExistence type="predicted"/>
<gene>
    <name evidence="2" type="ORF">SAMN05192568_104716</name>
</gene>
<protein>
    <submittedName>
        <fullName evidence="2">Uncharacterized protein</fullName>
    </submittedName>
</protein>
<organism evidence="2 3">
    <name type="scientific">Methylobacterium pseudosasicola</name>
    <dbReference type="NCBI Taxonomy" id="582667"/>
    <lineage>
        <taxon>Bacteria</taxon>
        <taxon>Pseudomonadati</taxon>
        <taxon>Pseudomonadota</taxon>
        <taxon>Alphaproteobacteria</taxon>
        <taxon>Hyphomicrobiales</taxon>
        <taxon>Methylobacteriaceae</taxon>
        <taxon>Methylobacterium</taxon>
    </lineage>
</organism>
<name>A0A1I4SZ78_9HYPH</name>
<dbReference type="Proteomes" id="UP000199048">
    <property type="component" value="Unassembled WGS sequence"/>
</dbReference>
<sequence>MGPGYVVAAVFETSGLIGLVVGGLVLRAERQARVADLRDFLRSGQSALSASGLASPSRWRGGASRVVNVPVGAHRRGAGQSRESVARSALGRAIGQSNIRTAPRRMAPINAG</sequence>
<evidence type="ECO:0000313" key="2">
    <source>
        <dbReference type="EMBL" id="SFM69697.1"/>
    </source>
</evidence>
<keyword evidence="1" id="KW-0812">Transmembrane</keyword>
<dbReference type="AlphaFoldDB" id="A0A1I4SZ78"/>
<feature type="transmembrane region" description="Helical" evidence="1">
    <location>
        <begin position="6"/>
        <end position="26"/>
    </location>
</feature>
<evidence type="ECO:0000256" key="1">
    <source>
        <dbReference type="SAM" id="Phobius"/>
    </source>
</evidence>
<evidence type="ECO:0000313" key="3">
    <source>
        <dbReference type="Proteomes" id="UP000199048"/>
    </source>
</evidence>
<reference evidence="3" key="1">
    <citation type="submission" date="2016-10" db="EMBL/GenBank/DDBJ databases">
        <authorList>
            <person name="Varghese N."/>
            <person name="Submissions S."/>
        </authorList>
    </citation>
    <scope>NUCLEOTIDE SEQUENCE [LARGE SCALE GENOMIC DNA]</scope>
    <source>
        <strain evidence="3">BL36</strain>
    </source>
</reference>
<dbReference type="RefSeq" id="WP_092045963.1">
    <property type="nucleotide sequence ID" value="NZ_FOTK01000047.1"/>
</dbReference>
<accession>A0A1I4SZ78</accession>
<keyword evidence="1" id="KW-0472">Membrane</keyword>
<keyword evidence="1" id="KW-1133">Transmembrane helix</keyword>